<dbReference type="PANTHER" id="PTHR36154:SF1">
    <property type="entry name" value="DNA-BINDING TRANSCRIPTIONAL ACTIVATOR ALPA"/>
    <property type="match status" value="1"/>
</dbReference>
<dbReference type="EMBL" id="CP100390">
    <property type="protein sequence ID" value="UZE95891.1"/>
    <property type="molecule type" value="Genomic_DNA"/>
</dbReference>
<dbReference type="Proteomes" id="UP001163739">
    <property type="component" value="Chromosome"/>
</dbReference>
<dbReference type="Gene3D" id="1.10.238.160">
    <property type="match status" value="1"/>
</dbReference>
<evidence type="ECO:0000313" key="1">
    <source>
        <dbReference type="EMBL" id="UZE95891.1"/>
    </source>
</evidence>
<dbReference type="SUPFAM" id="SSF46955">
    <property type="entry name" value="Putative DNA-binding domain"/>
    <property type="match status" value="1"/>
</dbReference>
<keyword evidence="2" id="KW-1185">Reference proteome</keyword>
<reference evidence="1" key="1">
    <citation type="submission" date="2022-06" db="EMBL/GenBank/DDBJ databases">
        <title>Alkalimarinus sp. nov., isolated from gut of a Alitta virens.</title>
        <authorList>
            <person name="Yang A.I."/>
            <person name="Shin N.-R."/>
        </authorList>
    </citation>
    <scope>NUCLEOTIDE SEQUENCE</scope>
    <source>
        <strain evidence="1">A2M4</strain>
    </source>
</reference>
<proteinExistence type="predicted"/>
<dbReference type="InterPro" id="IPR052931">
    <property type="entry name" value="Prophage_regulatory_activator"/>
</dbReference>
<accession>A0ABY6N1A5</accession>
<dbReference type="InterPro" id="IPR010260">
    <property type="entry name" value="AlpA"/>
</dbReference>
<sequence length="63" mass="7393">MSNDLQDFILRFPEVKKRTSLSRSTIWRLEQSGSFPQRIQLSPNAVGWKESDIRQWLESRTAA</sequence>
<name>A0ABY6N1A5_9ALTE</name>
<gene>
    <name evidence="1" type="ORF">NKI27_17870</name>
</gene>
<dbReference type="InterPro" id="IPR009061">
    <property type="entry name" value="DNA-bd_dom_put_sf"/>
</dbReference>
<organism evidence="1 2">
    <name type="scientific">Alkalimarinus alittae</name>
    <dbReference type="NCBI Taxonomy" id="2961619"/>
    <lineage>
        <taxon>Bacteria</taxon>
        <taxon>Pseudomonadati</taxon>
        <taxon>Pseudomonadota</taxon>
        <taxon>Gammaproteobacteria</taxon>
        <taxon>Alteromonadales</taxon>
        <taxon>Alteromonadaceae</taxon>
        <taxon>Alkalimarinus</taxon>
    </lineage>
</organism>
<protein>
    <submittedName>
        <fullName evidence="1">AlpA family transcriptional regulator</fullName>
    </submittedName>
</protein>
<evidence type="ECO:0000313" key="2">
    <source>
        <dbReference type="Proteomes" id="UP001163739"/>
    </source>
</evidence>
<dbReference type="PANTHER" id="PTHR36154">
    <property type="entry name" value="DNA-BINDING TRANSCRIPTIONAL ACTIVATOR ALPA"/>
    <property type="match status" value="1"/>
</dbReference>
<dbReference type="Pfam" id="PF05930">
    <property type="entry name" value="Phage_AlpA"/>
    <property type="match status" value="1"/>
</dbReference>
<dbReference type="RefSeq" id="WP_265047374.1">
    <property type="nucleotide sequence ID" value="NZ_CP100390.1"/>
</dbReference>